<feature type="transmembrane region" description="Helical" evidence="2">
    <location>
        <begin position="68"/>
        <end position="89"/>
    </location>
</feature>
<keyword evidence="2" id="KW-1133">Transmembrane helix</keyword>
<sequence>MNAPSGGGADEEEGRSGESETQRLARNFSELLQELRVSQTGVQILTGFLLTVPFTQRFPELDAVQRDGYLAVLTGSVLATGFIIAPVPLHRMLFRQGEKAWIVHTAGRLAQAGLTMLGLTLAGVVWLVFDVVVGRPASLVAGGVALLFLALLWFVYPLAKRAD</sequence>
<proteinExistence type="predicted"/>
<dbReference type="OrthoDB" id="3625784at2"/>
<reference evidence="3 4" key="1">
    <citation type="submission" date="2019-01" db="EMBL/GenBank/DDBJ databases">
        <title>Nocardioides guangzhouensis sp. nov., an actinobacterium isolated from soil.</title>
        <authorList>
            <person name="Fu Y."/>
            <person name="Cai Y."/>
            <person name="Lin Z."/>
            <person name="Chen P."/>
        </authorList>
    </citation>
    <scope>NUCLEOTIDE SEQUENCE [LARGE SCALE GENOMIC DNA]</scope>
    <source>
        <strain evidence="3 4">NBRC 105384</strain>
    </source>
</reference>
<dbReference type="Pfam" id="PF19853">
    <property type="entry name" value="DUF6328"/>
    <property type="match status" value="1"/>
</dbReference>
<keyword evidence="2" id="KW-0812">Transmembrane</keyword>
<dbReference type="AlphaFoldDB" id="A0A4Q5J3D6"/>
<feature type="transmembrane region" description="Helical" evidence="2">
    <location>
        <begin position="109"/>
        <end position="129"/>
    </location>
</feature>
<dbReference type="EMBL" id="SDPU01000020">
    <property type="protein sequence ID" value="RYU13137.1"/>
    <property type="molecule type" value="Genomic_DNA"/>
</dbReference>
<organism evidence="3 4">
    <name type="scientific">Nocardioides iriomotensis</name>
    <dbReference type="NCBI Taxonomy" id="715784"/>
    <lineage>
        <taxon>Bacteria</taxon>
        <taxon>Bacillati</taxon>
        <taxon>Actinomycetota</taxon>
        <taxon>Actinomycetes</taxon>
        <taxon>Propionibacteriales</taxon>
        <taxon>Nocardioidaceae</taxon>
        <taxon>Nocardioides</taxon>
    </lineage>
</organism>
<feature type="region of interest" description="Disordered" evidence="1">
    <location>
        <begin position="1"/>
        <end position="21"/>
    </location>
</feature>
<evidence type="ECO:0000313" key="3">
    <source>
        <dbReference type="EMBL" id="RYU13137.1"/>
    </source>
</evidence>
<keyword evidence="4" id="KW-1185">Reference proteome</keyword>
<gene>
    <name evidence="3" type="ORF">ETU37_08035</name>
</gene>
<dbReference type="Proteomes" id="UP000291189">
    <property type="component" value="Unassembled WGS sequence"/>
</dbReference>
<evidence type="ECO:0000256" key="1">
    <source>
        <dbReference type="SAM" id="MobiDB-lite"/>
    </source>
</evidence>
<comment type="caution">
    <text evidence="3">The sequence shown here is derived from an EMBL/GenBank/DDBJ whole genome shotgun (WGS) entry which is preliminary data.</text>
</comment>
<dbReference type="RefSeq" id="WP_129986956.1">
    <property type="nucleotide sequence ID" value="NZ_SDPU01000020.1"/>
</dbReference>
<name>A0A4Q5J3D6_9ACTN</name>
<feature type="transmembrane region" description="Helical" evidence="2">
    <location>
        <begin position="135"/>
        <end position="156"/>
    </location>
</feature>
<evidence type="ECO:0000256" key="2">
    <source>
        <dbReference type="SAM" id="Phobius"/>
    </source>
</evidence>
<dbReference type="InterPro" id="IPR046291">
    <property type="entry name" value="DUF6328"/>
</dbReference>
<accession>A0A4Q5J3D6</accession>
<evidence type="ECO:0008006" key="5">
    <source>
        <dbReference type="Google" id="ProtNLM"/>
    </source>
</evidence>
<evidence type="ECO:0000313" key="4">
    <source>
        <dbReference type="Proteomes" id="UP000291189"/>
    </source>
</evidence>
<protein>
    <recommendedName>
        <fullName evidence="5">Sodium:proton antiporter</fullName>
    </recommendedName>
</protein>
<keyword evidence="2" id="KW-0472">Membrane</keyword>